<dbReference type="InterPro" id="IPR019052">
    <property type="entry name" value="DUF2383"/>
</dbReference>
<name>A0A9N8QTB0_9FLAO</name>
<dbReference type="Pfam" id="PF09537">
    <property type="entry name" value="DUF2383"/>
    <property type="match status" value="1"/>
</dbReference>
<proteinExistence type="predicted"/>
<feature type="domain" description="DUF2383" evidence="1">
    <location>
        <begin position="6"/>
        <end position="116"/>
    </location>
</feature>
<accession>A0A9N8QTB0</accession>
<dbReference type="RefSeq" id="WP_162089337.1">
    <property type="nucleotide sequence ID" value="NZ_CAJIMS010000001.1"/>
</dbReference>
<dbReference type="NCBIfam" id="TIGR02284">
    <property type="entry name" value="PA2169 family four-helix-bundle protein"/>
    <property type="match status" value="1"/>
</dbReference>
<protein>
    <recommendedName>
        <fullName evidence="1">DUF2383 domain-containing protein</fullName>
    </recommendedName>
</protein>
<keyword evidence="3" id="KW-1185">Reference proteome</keyword>
<evidence type="ECO:0000313" key="3">
    <source>
        <dbReference type="Proteomes" id="UP000662618"/>
    </source>
</evidence>
<dbReference type="AlphaFoldDB" id="A0A9N8QTB0"/>
<dbReference type="EMBL" id="CAJIMS010000001">
    <property type="protein sequence ID" value="CAD7816334.1"/>
    <property type="molecule type" value="Genomic_DNA"/>
</dbReference>
<evidence type="ECO:0000259" key="1">
    <source>
        <dbReference type="Pfam" id="PF09537"/>
    </source>
</evidence>
<dbReference type="Gene3D" id="1.20.1260.10">
    <property type="match status" value="1"/>
</dbReference>
<dbReference type="InterPro" id="IPR011971">
    <property type="entry name" value="CHP02284"/>
</dbReference>
<sequence length="150" mass="16667">MDSTKTVSVLNDLLNITNDRIQGFSKVEDKVWETHSPLKGDYDQMVRESQEMKADLIGLITERGGEPDDTSTAAGAIHRTWIDVKNAFTGDHTESTLENVVFGEKSAIAAYQEALQSDKLCPQSTVVVADQLEQLKSSYAKFQSLEKRVD</sequence>
<evidence type="ECO:0000313" key="2">
    <source>
        <dbReference type="EMBL" id="CAD7816334.1"/>
    </source>
</evidence>
<comment type="caution">
    <text evidence="2">The sequence shown here is derived from an EMBL/GenBank/DDBJ whole genome shotgun (WGS) entry which is preliminary data.</text>
</comment>
<dbReference type="Proteomes" id="UP000662618">
    <property type="component" value="Unassembled WGS sequence"/>
</dbReference>
<gene>
    <name evidence="2" type="ORF">CHRY9390_03148</name>
</gene>
<organism evidence="2 3">
    <name type="scientific">Chryseobacterium aquaeductus</name>
    <dbReference type="NCBI Taxonomy" id="2675056"/>
    <lineage>
        <taxon>Bacteria</taxon>
        <taxon>Pseudomonadati</taxon>
        <taxon>Bacteroidota</taxon>
        <taxon>Flavobacteriia</taxon>
        <taxon>Flavobacteriales</taxon>
        <taxon>Weeksellaceae</taxon>
        <taxon>Chryseobacterium group</taxon>
        <taxon>Chryseobacterium</taxon>
    </lineage>
</organism>
<reference evidence="2" key="1">
    <citation type="submission" date="2020-12" db="EMBL/GenBank/DDBJ databases">
        <authorList>
            <person name="Rodrigo-Torres L."/>
            <person name="Arahal R. D."/>
            <person name="Lucena T."/>
        </authorList>
    </citation>
    <scope>NUCLEOTIDE SEQUENCE</scope>
    <source>
        <strain evidence="2">CECT 9390</strain>
    </source>
</reference>
<dbReference type="InterPro" id="IPR012347">
    <property type="entry name" value="Ferritin-like"/>
</dbReference>